<sequence>MNLNTSKINLPGLWDVIRAYEGKQFLTKKGLPFTYTIKGGELFTDRRERSITRSTFEKAYEKLIQDQTGENAPKKIVGPKTLNVYGAPYVWAVFMGIGLIEETVYVQLAIEPKQED</sequence>
<evidence type="ECO:0000313" key="2">
    <source>
        <dbReference type="Proteomes" id="UP000236311"/>
    </source>
</evidence>
<evidence type="ECO:0000313" key="1">
    <source>
        <dbReference type="EMBL" id="SOY28827.1"/>
    </source>
</evidence>
<dbReference type="EMBL" id="OFSM01000006">
    <property type="protein sequence ID" value="SOY28827.1"/>
    <property type="molecule type" value="Genomic_DNA"/>
</dbReference>
<keyword evidence="2" id="KW-1185">Reference proteome</keyword>
<proteinExistence type="predicted"/>
<dbReference type="AlphaFoldDB" id="A0A2K4ZED2"/>
<dbReference type="RefSeq" id="WP_103238892.1">
    <property type="nucleotide sequence ID" value="NZ_CANRXC010000042.1"/>
</dbReference>
<dbReference type="Proteomes" id="UP000236311">
    <property type="component" value="Unassembled WGS sequence"/>
</dbReference>
<gene>
    <name evidence="1" type="ORF">AMURIS_01541</name>
</gene>
<accession>A0A2K4ZED2</accession>
<name>A0A2K4ZED2_9FIRM</name>
<reference evidence="1 2" key="1">
    <citation type="submission" date="2018-01" db="EMBL/GenBank/DDBJ databases">
        <authorList>
            <person name="Gaut B.S."/>
            <person name="Morton B.R."/>
            <person name="Clegg M.T."/>
            <person name="Duvall M.R."/>
        </authorList>
    </citation>
    <scope>NUCLEOTIDE SEQUENCE [LARGE SCALE GENOMIC DNA]</scope>
    <source>
        <strain evidence="1">GP69</strain>
    </source>
</reference>
<dbReference type="OrthoDB" id="9795921at2"/>
<protein>
    <submittedName>
        <fullName evidence="1">Uncharacterized protein</fullName>
    </submittedName>
</protein>
<organism evidence="1 2">
    <name type="scientific">Acetatifactor muris</name>
    <dbReference type="NCBI Taxonomy" id="879566"/>
    <lineage>
        <taxon>Bacteria</taxon>
        <taxon>Bacillati</taxon>
        <taxon>Bacillota</taxon>
        <taxon>Clostridia</taxon>
        <taxon>Lachnospirales</taxon>
        <taxon>Lachnospiraceae</taxon>
        <taxon>Acetatifactor</taxon>
    </lineage>
</organism>